<dbReference type="CDD" id="cd05233">
    <property type="entry name" value="SDR_c"/>
    <property type="match status" value="1"/>
</dbReference>
<dbReference type="InterPro" id="IPR002347">
    <property type="entry name" value="SDR_fam"/>
</dbReference>
<sequence>MKDFKNRVAVITGGASGVGFALGKALAKRNAKVILADIEEAALSLAVEELTQQNLTASVKVTDVSNFHSVKDLANFAKELHGKVHLLFNNAGIAPQEASFNIWDLSLNDWEWGFKVNIWGVIHGIKAFLPSMIDHGEEARIINTTSGNGALVTYPSTPIYATTKAAVTRITEALYFQLQSLNSSVKTSILFPGPHTVETALFSSARNRPDDLPQEKEPSFKIETIEAMQEMVSAMGKELKTTLPEEVAEFCLEGIKKDKYWLLPVNQDSESAYKDYVESVITKSNPLPPEIL</sequence>
<dbReference type="EMBL" id="UINC01027136">
    <property type="protein sequence ID" value="SVB05871.1"/>
    <property type="molecule type" value="Genomic_DNA"/>
</dbReference>
<comment type="similarity">
    <text evidence="1">Belongs to the short-chain dehydrogenases/reductases (SDR) family.</text>
</comment>
<dbReference type="PANTHER" id="PTHR43391:SF82">
    <property type="entry name" value="OXIDOREDUCTASE SADH-RELATED"/>
    <property type="match status" value="1"/>
</dbReference>
<dbReference type="AlphaFoldDB" id="A0A382AX24"/>
<gene>
    <name evidence="3" type="ORF">METZ01_LOCUS158725</name>
</gene>
<dbReference type="GO" id="GO:0016491">
    <property type="term" value="F:oxidoreductase activity"/>
    <property type="evidence" value="ECO:0007669"/>
    <property type="project" value="UniProtKB-KW"/>
</dbReference>
<name>A0A382AX24_9ZZZZ</name>
<organism evidence="3">
    <name type="scientific">marine metagenome</name>
    <dbReference type="NCBI Taxonomy" id="408172"/>
    <lineage>
        <taxon>unclassified sequences</taxon>
        <taxon>metagenomes</taxon>
        <taxon>ecological metagenomes</taxon>
    </lineage>
</organism>
<evidence type="ECO:0000256" key="2">
    <source>
        <dbReference type="ARBA" id="ARBA00023002"/>
    </source>
</evidence>
<evidence type="ECO:0000256" key="1">
    <source>
        <dbReference type="ARBA" id="ARBA00006484"/>
    </source>
</evidence>
<accession>A0A382AX24</accession>
<dbReference type="Pfam" id="PF00106">
    <property type="entry name" value="adh_short"/>
    <property type="match status" value="1"/>
</dbReference>
<dbReference type="InterPro" id="IPR036291">
    <property type="entry name" value="NAD(P)-bd_dom_sf"/>
</dbReference>
<dbReference type="PRINTS" id="PR00081">
    <property type="entry name" value="GDHRDH"/>
</dbReference>
<keyword evidence="2" id="KW-0560">Oxidoreductase</keyword>
<protein>
    <submittedName>
        <fullName evidence="3">Uncharacterized protein</fullName>
    </submittedName>
</protein>
<dbReference type="PANTHER" id="PTHR43391">
    <property type="entry name" value="RETINOL DEHYDROGENASE-RELATED"/>
    <property type="match status" value="1"/>
</dbReference>
<proteinExistence type="inferred from homology"/>
<dbReference type="Gene3D" id="3.40.50.720">
    <property type="entry name" value="NAD(P)-binding Rossmann-like Domain"/>
    <property type="match status" value="1"/>
</dbReference>
<dbReference type="PRINTS" id="PR00080">
    <property type="entry name" value="SDRFAMILY"/>
</dbReference>
<dbReference type="SUPFAM" id="SSF51735">
    <property type="entry name" value="NAD(P)-binding Rossmann-fold domains"/>
    <property type="match status" value="1"/>
</dbReference>
<reference evidence="3" key="1">
    <citation type="submission" date="2018-05" db="EMBL/GenBank/DDBJ databases">
        <authorList>
            <person name="Lanie J.A."/>
            <person name="Ng W.-L."/>
            <person name="Kazmierczak K.M."/>
            <person name="Andrzejewski T.M."/>
            <person name="Davidsen T.M."/>
            <person name="Wayne K.J."/>
            <person name="Tettelin H."/>
            <person name="Glass J.I."/>
            <person name="Rusch D."/>
            <person name="Podicherti R."/>
            <person name="Tsui H.-C.T."/>
            <person name="Winkler M.E."/>
        </authorList>
    </citation>
    <scope>NUCLEOTIDE SEQUENCE</scope>
</reference>
<evidence type="ECO:0000313" key="3">
    <source>
        <dbReference type="EMBL" id="SVB05871.1"/>
    </source>
</evidence>